<dbReference type="InterPro" id="IPR050300">
    <property type="entry name" value="GDXG_lipolytic_enzyme"/>
</dbReference>
<reference evidence="3" key="1">
    <citation type="submission" date="2018-04" db="EMBL/GenBank/DDBJ databases">
        <title>Whole genome sequencing of Hypsizygus marmoreus.</title>
        <authorList>
            <person name="Choi I.-G."/>
            <person name="Min B."/>
            <person name="Kim J.-G."/>
            <person name="Kim S."/>
            <person name="Oh Y.-L."/>
            <person name="Kong W.-S."/>
            <person name="Park H."/>
            <person name="Jeong J."/>
            <person name="Song E.-S."/>
        </authorList>
    </citation>
    <scope>NUCLEOTIDE SEQUENCE [LARGE SCALE GENOMIC DNA]</scope>
    <source>
        <strain evidence="3">51987-8</strain>
    </source>
</reference>
<dbReference type="Gene3D" id="3.40.50.1820">
    <property type="entry name" value="alpha/beta hydrolase"/>
    <property type="match status" value="1"/>
</dbReference>
<sequence>MDKVAQIASTEIGDIIVPTFSVFAPLLEEKRAEIQEIPRSTFKYRSTDRHQLDVYYPITREDKTQILVWIYGGGFTTGERQMPAPFDLVYANVGAYFARRGFITIIPDYRLAPDTVFPGAAEDVRDAIRWAIKHPEHLTTQNSPNPDTKNIFLMGHSAGAAHAFTALVLPNADDSTPLQSSVAGAILCAGAFDFAPDDPMLDTVKQYWGGFEQAKENDPMGLLASASQSVVASLPRIVLVVGEREPSSLLQVNQDFSQALESRTGKKPAKIVGQGHNHLSVNLTLGTGGGEKWAEEVIAWIRKSE</sequence>
<dbReference type="STRING" id="39966.A0A369JKC0"/>
<accession>A0A369JKC0</accession>
<evidence type="ECO:0000259" key="2">
    <source>
        <dbReference type="Pfam" id="PF20434"/>
    </source>
</evidence>
<proteinExistence type="predicted"/>
<name>A0A369JKC0_HYPMA</name>
<keyword evidence="1" id="KW-0378">Hydrolase</keyword>
<dbReference type="InParanoid" id="A0A369JKC0"/>
<dbReference type="Proteomes" id="UP000076154">
    <property type="component" value="Unassembled WGS sequence"/>
</dbReference>
<organism evidence="3 4">
    <name type="scientific">Hypsizygus marmoreus</name>
    <name type="common">White beech mushroom</name>
    <name type="synonym">Agaricus marmoreus</name>
    <dbReference type="NCBI Taxonomy" id="39966"/>
    <lineage>
        <taxon>Eukaryota</taxon>
        <taxon>Fungi</taxon>
        <taxon>Dikarya</taxon>
        <taxon>Basidiomycota</taxon>
        <taxon>Agaricomycotina</taxon>
        <taxon>Agaricomycetes</taxon>
        <taxon>Agaricomycetidae</taxon>
        <taxon>Agaricales</taxon>
        <taxon>Tricholomatineae</taxon>
        <taxon>Lyophyllaceae</taxon>
        <taxon>Hypsizygus</taxon>
    </lineage>
</organism>
<dbReference type="InterPro" id="IPR029058">
    <property type="entry name" value="AB_hydrolase_fold"/>
</dbReference>
<evidence type="ECO:0000313" key="4">
    <source>
        <dbReference type="Proteomes" id="UP000076154"/>
    </source>
</evidence>
<protein>
    <submittedName>
        <fullName evidence="3">Isoprenylcysteine alpha-carbonyl methylesterase ICME</fullName>
    </submittedName>
</protein>
<gene>
    <name evidence="3" type="primary">IMCE</name>
    <name evidence="3" type="ORF">Hypma_010961</name>
</gene>
<evidence type="ECO:0000313" key="3">
    <source>
        <dbReference type="EMBL" id="RDB21772.1"/>
    </source>
</evidence>
<evidence type="ECO:0000256" key="1">
    <source>
        <dbReference type="ARBA" id="ARBA00022801"/>
    </source>
</evidence>
<keyword evidence="4" id="KW-1185">Reference proteome</keyword>
<dbReference type="GO" id="GO:0016787">
    <property type="term" value="F:hydrolase activity"/>
    <property type="evidence" value="ECO:0007669"/>
    <property type="project" value="UniProtKB-KW"/>
</dbReference>
<dbReference type="AlphaFoldDB" id="A0A369JKC0"/>
<dbReference type="EMBL" id="LUEZ02000053">
    <property type="protein sequence ID" value="RDB21772.1"/>
    <property type="molecule type" value="Genomic_DNA"/>
</dbReference>
<dbReference type="SUPFAM" id="SSF53474">
    <property type="entry name" value="alpha/beta-Hydrolases"/>
    <property type="match status" value="1"/>
</dbReference>
<dbReference type="InterPro" id="IPR049492">
    <property type="entry name" value="BD-FAE-like_dom"/>
</dbReference>
<dbReference type="Pfam" id="PF20434">
    <property type="entry name" value="BD-FAE"/>
    <property type="match status" value="1"/>
</dbReference>
<comment type="caution">
    <text evidence="3">The sequence shown here is derived from an EMBL/GenBank/DDBJ whole genome shotgun (WGS) entry which is preliminary data.</text>
</comment>
<feature type="domain" description="BD-FAE-like" evidence="2">
    <location>
        <begin position="52"/>
        <end position="171"/>
    </location>
</feature>
<dbReference type="PANTHER" id="PTHR48081">
    <property type="entry name" value="AB HYDROLASE SUPERFAMILY PROTEIN C4A8.06C"/>
    <property type="match status" value="1"/>
</dbReference>
<dbReference type="OrthoDB" id="433474at2759"/>